<protein>
    <submittedName>
        <fullName evidence="2">DNA mismatch repair protein MutT</fullName>
    </submittedName>
</protein>
<dbReference type="PANTHER" id="PTHR10885">
    <property type="entry name" value="ISOPENTENYL-DIPHOSPHATE DELTA-ISOMERASE"/>
    <property type="match status" value="1"/>
</dbReference>
<dbReference type="PROSITE" id="PS51462">
    <property type="entry name" value="NUDIX"/>
    <property type="match status" value="1"/>
</dbReference>
<sequence length="208" mass="24369">MKEQLDIYNPNQQWIGTASREDVHRQGLWHRTFHAWLIQQEKNERWILFQLRHDQKDTHPGLLDISAAGHLLAGERPEHGVRELEEELGVSIPFDQFHFIGVIPETLHPDPEMTDREFRHVYIANSPFALEDFHLQADEVSGLFQVRLSEAIRLIQQEVSHIVGTGFRMVSGERQMETRRILRSDLVPHSDDYYLCVFKEADQLLDAR</sequence>
<proteinExistence type="predicted"/>
<evidence type="ECO:0000259" key="1">
    <source>
        <dbReference type="PROSITE" id="PS51462"/>
    </source>
</evidence>
<feature type="domain" description="Nudix hydrolase" evidence="1">
    <location>
        <begin position="28"/>
        <end position="171"/>
    </location>
</feature>
<name>A0A8J2YCC1_9BACL</name>
<keyword evidence="3" id="KW-1185">Reference proteome</keyword>
<dbReference type="AlphaFoldDB" id="A0A8J2YCC1"/>
<dbReference type="SUPFAM" id="SSF55811">
    <property type="entry name" value="Nudix"/>
    <property type="match status" value="1"/>
</dbReference>
<reference evidence="2" key="1">
    <citation type="journal article" date="2014" name="Int. J. Syst. Evol. Microbiol.">
        <title>Complete genome sequence of Corynebacterium casei LMG S-19264T (=DSM 44701T), isolated from a smear-ripened cheese.</title>
        <authorList>
            <consortium name="US DOE Joint Genome Institute (JGI-PGF)"/>
            <person name="Walter F."/>
            <person name="Albersmeier A."/>
            <person name="Kalinowski J."/>
            <person name="Ruckert C."/>
        </authorList>
    </citation>
    <scope>NUCLEOTIDE SEQUENCE</scope>
    <source>
        <strain evidence="2">CGMCC 1.15179</strain>
    </source>
</reference>
<dbReference type="Proteomes" id="UP000625210">
    <property type="component" value="Unassembled WGS sequence"/>
</dbReference>
<gene>
    <name evidence="2" type="ORF">GCM10011571_14680</name>
</gene>
<evidence type="ECO:0000313" key="3">
    <source>
        <dbReference type="Proteomes" id="UP000625210"/>
    </source>
</evidence>
<dbReference type="RefSeq" id="WP_188647238.1">
    <property type="nucleotide sequence ID" value="NZ_BMHQ01000004.1"/>
</dbReference>
<comment type="caution">
    <text evidence="2">The sequence shown here is derived from an EMBL/GenBank/DDBJ whole genome shotgun (WGS) entry which is preliminary data.</text>
</comment>
<dbReference type="Gene3D" id="3.90.79.10">
    <property type="entry name" value="Nucleoside Triphosphate Pyrophosphohydrolase"/>
    <property type="match status" value="1"/>
</dbReference>
<reference evidence="2" key="2">
    <citation type="submission" date="2020-09" db="EMBL/GenBank/DDBJ databases">
        <authorList>
            <person name="Sun Q."/>
            <person name="Zhou Y."/>
        </authorList>
    </citation>
    <scope>NUCLEOTIDE SEQUENCE</scope>
    <source>
        <strain evidence="2">CGMCC 1.15179</strain>
    </source>
</reference>
<dbReference type="GO" id="GO:0003824">
    <property type="term" value="F:catalytic activity"/>
    <property type="evidence" value="ECO:0007669"/>
    <property type="project" value="UniProtKB-ARBA"/>
</dbReference>
<dbReference type="PANTHER" id="PTHR10885:SF0">
    <property type="entry name" value="ISOPENTENYL-DIPHOSPHATE DELTA-ISOMERASE"/>
    <property type="match status" value="1"/>
</dbReference>
<evidence type="ECO:0000313" key="2">
    <source>
        <dbReference type="EMBL" id="GGE14271.1"/>
    </source>
</evidence>
<dbReference type="EMBL" id="BMHQ01000004">
    <property type="protein sequence ID" value="GGE14271.1"/>
    <property type="molecule type" value="Genomic_DNA"/>
</dbReference>
<dbReference type="CDD" id="cd04692">
    <property type="entry name" value="NUDIX_Hydrolase"/>
    <property type="match status" value="1"/>
</dbReference>
<accession>A0A8J2YCC1</accession>
<organism evidence="2 3">
    <name type="scientific">Marinithermofilum abyssi</name>
    <dbReference type="NCBI Taxonomy" id="1571185"/>
    <lineage>
        <taxon>Bacteria</taxon>
        <taxon>Bacillati</taxon>
        <taxon>Bacillota</taxon>
        <taxon>Bacilli</taxon>
        <taxon>Bacillales</taxon>
        <taxon>Thermoactinomycetaceae</taxon>
        <taxon>Marinithermofilum</taxon>
    </lineage>
</organism>
<dbReference type="InterPro" id="IPR000086">
    <property type="entry name" value="NUDIX_hydrolase_dom"/>
</dbReference>
<dbReference type="Pfam" id="PF00293">
    <property type="entry name" value="NUDIX"/>
    <property type="match status" value="1"/>
</dbReference>
<dbReference type="InterPro" id="IPR015797">
    <property type="entry name" value="NUDIX_hydrolase-like_dom_sf"/>
</dbReference>